<dbReference type="Proteomes" id="UP001303046">
    <property type="component" value="Unassembled WGS sequence"/>
</dbReference>
<feature type="domain" description="F-box" evidence="5">
    <location>
        <begin position="263"/>
        <end position="311"/>
    </location>
</feature>
<reference evidence="6 7" key="1">
    <citation type="submission" date="2023-08" db="EMBL/GenBank/DDBJ databases">
        <title>A Necator americanus chromosomal reference genome.</title>
        <authorList>
            <person name="Ilik V."/>
            <person name="Petrzelkova K.J."/>
            <person name="Pardy F."/>
            <person name="Fuh T."/>
            <person name="Niatou-Singa F.S."/>
            <person name="Gouil Q."/>
            <person name="Baker L."/>
            <person name="Ritchie M.E."/>
            <person name="Jex A.R."/>
            <person name="Gazzola D."/>
            <person name="Li H."/>
            <person name="Toshio Fujiwara R."/>
            <person name="Zhan B."/>
            <person name="Aroian R.V."/>
            <person name="Pafco B."/>
            <person name="Schwarz E.M."/>
        </authorList>
    </citation>
    <scope>NUCLEOTIDE SEQUENCE [LARGE SCALE GENOMIC DNA]</scope>
    <source>
        <strain evidence="6 7">Aroian</strain>
        <tissue evidence="6">Whole animal</tissue>
    </source>
</reference>
<evidence type="ECO:0000256" key="1">
    <source>
        <dbReference type="ARBA" id="ARBA00004123"/>
    </source>
</evidence>
<accession>A0ABR1BUN5</accession>
<keyword evidence="7" id="KW-1185">Reference proteome</keyword>
<proteinExistence type="predicted"/>
<comment type="pathway">
    <text evidence="2">Protein modification; protein ubiquitination.</text>
</comment>
<protein>
    <recommendedName>
        <fullName evidence="5">F-box domain-containing protein</fullName>
    </recommendedName>
</protein>
<dbReference type="InterPro" id="IPR001810">
    <property type="entry name" value="F-box_dom"/>
</dbReference>
<evidence type="ECO:0000313" key="7">
    <source>
        <dbReference type="Proteomes" id="UP001303046"/>
    </source>
</evidence>
<dbReference type="PANTHER" id="PTHR13123:SF7">
    <property type="entry name" value="LD30288P"/>
    <property type="match status" value="1"/>
</dbReference>
<evidence type="ECO:0000313" key="6">
    <source>
        <dbReference type="EMBL" id="KAK6728801.1"/>
    </source>
</evidence>
<organism evidence="6 7">
    <name type="scientific">Necator americanus</name>
    <name type="common">Human hookworm</name>
    <dbReference type="NCBI Taxonomy" id="51031"/>
    <lineage>
        <taxon>Eukaryota</taxon>
        <taxon>Metazoa</taxon>
        <taxon>Ecdysozoa</taxon>
        <taxon>Nematoda</taxon>
        <taxon>Chromadorea</taxon>
        <taxon>Rhabditida</taxon>
        <taxon>Rhabditina</taxon>
        <taxon>Rhabditomorpha</taxon>
        <taxon>Strongyloidea</taxon>
        <taxon>Ancylostomatidae</taxon>
        <taxon>Bunostominae</taxon>
        <taxon>Necator</taxon>
    </lineage>
</organism>
<evidence type="ECO:0000256" key="4">
    <source>
        <dbReference type="ARBA" id="ARBA00023242"/>
    </source>
</evidence>
<evidence type="ECO:0000259" key="5">
    <source>
        <dbReference type="PROSITE" id="PS50181"/>
    </source>
</evidence>
<keyword evidence="3" id="KW-0833">Ubl conjugation pathway</keyword>
<dbReference type="PANTHER" id="PTHR13123">
    <property type="entry name" value="LD30288P"/>
    <property type="match status" value="1"/>
</dbReference>
<comment type="subcellular location">
    <subcellularLocation>
        <location evidence="1">Nucleus</location>
    </subcellularLocation>
</comment>
<dbReference type="InterPro" id="IPR040394">
    <property type="entry name" value="FBX25/32"/>
</dbReference>
<gene>
    <name evidence="6" type="primary">Necator_chrI.g2197</name>
    <name evidence="6" type="ORF">RB195_006070</name>
</gene>
<evidence type="ECO:0000256" key="2">
    <source>
        <dbReference type="ARBA" id="ARBA00004906"/>
    </source>
</evidence>
<dbReference type="PROSITE" id="PS50181">
    <property type="entry name" value="FBOX"/>
    <property type="match status" value="1"/>
</dbReference>
<evidence type="ECO:0000256" key="3">
    <source>
        <dbReference type="ARBA" id="ARBA00022786"/>
    </source>
</evidence>
<keyword evidence="4" id="KW-0539">Nucleus</keyword>
<sequence length="392" mass="44008">MNQRRMENRVKCLHKCTRDASATTMAGADHGPCAGRRAGGADMPFMGRDWRAPGETWVRTPHTNGWERSKLRPIQITSDAIPIPGAVPEIEICHTNSSTSLLSLDSGSGSRSGSLSEDPISELEDGWIPHCFVKSKSKEFIGCTSISEAFHRLDLARGVSDVRRFAYIAKVVEILVQEKVQNLSGNARKSLVGILTAIVLRSSEEDVHISTARELVQQFGQALEGHVCGSPQLASRHQHTANSLLDVISDRQPKSVTSAEETSTTFLDLPREILSLVLRRLPDHRSLLETAKAHEALQSIIDREDRIWQSLCEFHFTPSQIDQQKTSDKTWRKTFFELKKYFGIREVYADLIHICCHCKALFWKTLGHPCLRPESPSVRVTPQQFVDMLIYL</sequence>
<dbReference type="EMBL" id="JAVFWL010000001">
    <property type="protein sequence ID" value="KAK6728801.1"/>
    <property type="molecule type" value="Genomic_DNA"/>
</dbReference>
<dbReference type="InterPro" id="IPR036047">
    <property type="entry name" value="F-box-like_dom_sf"/>
</dbReference>
<comment type="caution">
    <text evidence="6">The sequence shown here is derived from an EMBL/GenBank/DDBJ whole genome shotgun (WGS) entry which is preliminary data.</text>
</comment>
<name>A0ABR1BUN5_NECAM</name>
<dbReference type="SUPFAM" id="SSF81383">
    <property type="entry name" value="F-box domain"/>
    <property type="match status" value="1"/>
</dbReference>